<sequence length="60" mass="6571">MKAHQKEATAFATLKIDGYFKKTSSNISMVPSKQVQSVDVAVDGLVERLEQKKKNANFGG</sequence>
<reference evidence="2" key="1">
    <citation type="submission" date="2014-09" db="EMBL/GenBank/DDBJ databases">
        <authorList>
            <person name="Sharma Rahul"/>
            <person name="Thines Marco"/>
        </authorList>
    </citation>
    <scope>NUCLEOTIDE SEQUENCE [LARGE SCALE GENOMIC DNA]</scope>
</reference>
<protein>
    <submittedName>
        <fullName evidence="1">Uncharacterized protein</fullName>
    </submittedName>
</protein>
<name>A0A0P1AN73_PLAHL</name>
<dbReference type="Proteomes" id="UP000054928">
    <property type="component" value="Unassembled WGS sequence"/>
</dbReference>
<dbReference type="EMBL" id="CCYD01000645">
    <property type="protein sequence ID" value="CEG42487.1"/>
    <property type="molecule type" value="Genomic_DNA"/>
</dbReference>
<evidence type="ECO:0000313" key="1">
    <source>
        <dbReference type="EMBL" id="CEG42487.1"/>
    </source>
</evidence>
<dbReference type="GeneID" id="36407812"/>
<dbReference type="RefSeq" id="XP_024578856.1">
    <property type="nucleotide sequence ID" value="XM_024728373.1"/>
</dbReference>
<proteinExistence type="predicted"/>
<evidence type="ECO:0000313" key="2">
    <source>
        <dbReference type="Proteomes" id="UP000054928"/>
    </source>
</evidence>
<dbReference type="AlphaFoldDB" id="A0A0P1AN73"/>
<keyword evidence="2" id="KW-1185">Reference proteome</keyword>
<accession>A0A0P1AN73</accession>
<organism evidence="1 2">
    <name type="scientific">Plasmopara halstedii</name>
    <name type="common">Downy mildew of sunflower</name>
    <dbReference type="NCBI Taxonomy" id="4781"/>
    <lineage>
        <taxon>Eukaryota</taxon>
        <taxon>Sar</taxon>
        <taxon>Stramenopiles</taxon>
        <taxon>Oomycota</taxon>
        <taxon>Peronosporomycetes</taxon>
        <taxon>Peronosporales</taxon>
        <taxon>Peronosporaceae</taxon>
        <taxon>Plasmopara</taxon>
    </lineage>
</organism>